<evidence type="ECO:0000313" key="3">
    <source>
        <dbReference type="Proteomes" id="UP000291020"/>
    </source>
</evidence>
<evidence type="ECO:0000313" key="2">
    <source>
        <dbReference type="Ensembl" id="ENSGAGP00000014974.1"/>
    </source>
</evidence>
<sequence length="72" mass="8001">SWLRALLPTLRVYLVTGGCGFLGSHLVRMLVERSPNVAEVRVFDLQLDPALGQLGTGENLQPLPAWYRPQTL</sequence>
<accession>A0A452HJ86</accession>
<reference evidence="2" key="2">
    <citation type="submission" date="2025-08" db="UniProtKB">
        <authorList>
            <consortium name="Ensembl"/>
        </authorList>
    </citation>
    <scope>IDENTIFICATION</scope>
</reference>
<dbReference type="AlphaFoldDB" id="A0A452HJ86"/>
<feature type="domain" description="3-beta hydroxysteroid dehydrogenase/isomerase" evidence="1">
    <location>
        <begin position="14"/>
        <end position="51"/>
    </location>
</feature>
<proteinExistence type="predicted"/>
<keyword evidence="3" id="KW-1185">Reference proteome</keyword>
<reference evidence="2" key="3">
    <citation type="submission" date="2025-09" db="UniProtKB">
        <authorList>
            <consortium name="Ensembl"/>
        </authorList>
    </citation>
    <scope>IDENTIFICATION</scope>
</reference>
<dbReference type="GO" id="GO:0006694">
    <property type="term" value="P:steroid biosynthetic process"/>
    <property type="evidence" value="ECO:0007669"/>
    <property type="project" value="InterPro"/>
</dbReference>
<protein>
    <recommendedName>
        <fullName evidence="1">3-beta hydroxysteroid dehydrogenase/isomerase domain-containing protein</fullName>
    </recommendedName>
</protein>
<dbReference type="SUPFAM" id="SSF51735">
    <property type="entry name" value="NAD(P)-binding Rossmann-fold domains"/>
    <property type="match status" value="1"/>
</dbReference>
<dbReference type="InterPro" id="IPR002225">
    <property type="entry name" value="3Beta_OHSteriod_DH/Estase"/>
</dbReference>
<evidence type="ECO:0000259" key="1">
    <source>
        <dbReference type="Pfam" id="PF01073"/>
    </source>
</evidence>
<reference evidence="3" key="1">
    <citation type="journal article" date="2017" name="PLoS ONE">
        <title>The Agassiz's desert tortoise genome provides a resource for the conservation of a threatened species.</title>
        <authorList>
            <person name="Tollis M."/>
            <person name="DeNardo D.F."/>
            <person name="Cornelius J.A."/>
            <person name="Dolby G.A."/>
            <person name="Edwards T."/>
            <person name="Henen B.T."/>
            <person name="Karl A.E."/>
            <person name="Murphy R.W."/>
            <person name="Kusumi K."/>
        </authorList>
    </citation>
    <scope>NUCLEOTIDE SEQUENCE [LARGE SCALE GENOMIC DNA]</scope>
</reference>
<dbReference type="Proteomes" id="UP000291020">
    <property type="component" value="Unassembled WGS sequence"/>
</dbReference>
<dbReference type="Gene3D" id="3.40.50.720">
    <property type="entry name" value="NAD(P)-binding Rossmann-like Domain"/>
    <property type="match status" value="1"/>
</dbReference>
<dbReference type="InterPro" id="IPR036291">
    <property type="entry name" value="NAD(P)-bd_dom_sf"/>
</dbReference>
<dbReference type="Pfam" id="PF01073">
    <property type="entry name" value="3Beta_HSD"/>
    <property type="match status" value="1"/>
</dbReference>
<name>A0A452HJ86_9SAUR</name>
<organism evidence="2 3">
    <name type="scientific">Gopherus agassizii</name>
    <name type="common">Agassiz's desert tortoise</name>
    <dbReference type="NCBI Taxonomy" id="38772"/>
    <lineage>
        <taxon>Eukaryota</taxon>
        <taxon>Metazoa</taxon>
        <taxon>Chordata</taxon>
        <taxon>Craniata</taxon>
        <taxon>Vertebrata</taxon>
        <taxon>Euteleostomi</taxon>
        <taxon>Archelosauria</taxon>
        <taxon>Testudinata</taxon>
        <taxon>Testudines</taxon>
        <taxon>Cryptodira</taxon>
        <taxon>Durocryptodira</taxon>
        <taxon>Testudinoidea</taxon>
        <taxon>Testudinidae</taxon>
        <taxon>Gopherus</taxon>
    </lineage>
</organism>
<dbReference type="Ensembl" id="ENSGAGT00000017105.1">
    <property type="protein sequence ID" value="ENSGAGP00000014974.1"/>
    <property type="gene ID" value="ENSGAGG00000010832.1"/>
</dbReference>
<dbReference type="GO" id="GO:0016616">
    <property type="term" value="F:oxidoreductase activity, acting on the CH-OH group of donors, NAD or NADP as acceptor"/>
    <property type="evidence" value="ECO:0007669"/>
    <property type="project" value="InterPro"/>
</dbReference>